<organism evidence="2 3">
    <name type="scientific">Paragonimus westermani</name>
    <dbReference type="NCBI Taxonomy" id="34504"/>
    <lineage>
        <taxon>Eukaryota</taxon>
        <taxon>Metazoa</taxon>
        <taxon>Spiralia</taxon>
        <taxon>Lophotrochozoa</taxon>
        <taxon>Platyhelminthes</taxon>
        <taxon>Trematoda</taxon>
        <taxon>Digenea</taxon>
        <taxon>Plagiorchiida</taxon>
        <taxon>Troglotremata</taxon>
        <taxon>Troglotrematidae</taxon>
        <taxon>Paragonimus</taxon>
    </lineage>
</organism>
<gene>
    <name evidence="2" type="ORF">P879_01472</name>
</gene>
<feature type="signal peptide" evidence="1">
    <location>
        <begin position="1"/>
        <end position="19"/>
    </location>
</feature>
<dbReference type="OrthoDB" id="6237133at2759"/>
<sequence length="157" mass="17879">MIALLVIFVKLLFISNTNAENTHWLLVTGTAYKDWEPIEWKAAYEEWTPELSALQTNLCESMNTSVQMHAAVHKAFNHCGVQHTRRGSVIVETIVGFNGDMLKSGGYHFDENKFPDLIKTLLTYYALAVPNSERVYYGKIKSVIVEHWAKGITRTPF</sequence>
<keyword evidence="1" id="KW-0732">Signal</keyword>
<proteinExistence type="predicted"/>
<evidence type="ECO:0000256" key="1">
    <source>
        <dbReference type="SAM" id="SignalP"/>
    </source>
</evidence>
<keyword evidence="3" id="KW-1185">Reference proteome</keyword>
<name>A0A8T0DV66_9TREM</name>
<dbReference type="Proteomes" id="UP000699462">
    <property type="component" value="Unassembled WGS sequence"/>
</dbReference>
<feature type="chain" id="PRO_5035939907" evidence="1">
    <location>
        <begin position="20"/>
        <end position="157"/>
    </location>
</feature>
<comment type="caution">
    <text evidence="2">The sequence shown here is derived from an EMBL/GenBank/DDBJ whole genome shotgun (WGS) entry which is preliminary data.</text>
</comment>
<dbReference type="EMBL" id="JTDF01000764">
    <property type="protein sequence ID" value="KAF8571008.1"/>
    <property type="molecule type" value="Genomic_DNA"/>
</dbReference>
<reference evidence="2 3" key="1">
    <citation type="submission" date="2019-07" db="EMBL/GenBank/DDBJ databases">
        <title>Annotation for the trematode Paragonimus westermani.</title>
        <authorList>
            <person name="Choi Y.-J."/>
        </authorList>
    </citation>
    <scope>NUCLEOTIDE SEQUENCE [LARGE SCALE GENOMIC DNA]</scope>
    <source>
        <strain evidence="2">180907_Pwestermani</strain>
    </source>
</reference>
<dbReference type="AlphaFoldDB" id="A0A8T0DV66"/>
<accession>A0A8T0DV66</accession>
<evidence type="ECO:0000313" key="2">
    <source>
        <dbReference type="EMBL" id="KAF8571008.1"/>
    </source>
</evidence>
<protein>
    <submittedName>
        <fullName evidence="2">Uncharacterized protein</fullName>
    </submittedName>
</protein>
<evidence type="ECO:0000313" key="3">
    <source>
        <dbReference type="Proteomes" id="UP000699462"/>
    </source>
</evidence>